<dbReference type="InterPro" id="IPR051070">
    <property type="entry name" value="NF-kappa-B_inhibitor"/>
</dbReference>
<protein>
    <submittedName>
        <fullName evidence="5">B-cell lymphoma 3 protein</fullName>
    </submittedName>
</protein>
<dbReference type="PANTHER" id="PTHR46680:SF3">
    <property type="entry name" value="NF-KAPPA-B INHIBITOR CACTUS"/>
    <property type="match status" value="1"/>
</dbReference>
<feature type="region of interest" description="Disordered" evidence="4">
    <location>
        <begin position="824"/>
        <end position="848"/>
    </location>
</feature>
<dbReference type="InterPro" id="IPR002110">
    <property type="entry name" value="Ankyrin_rpt"/>
</dbReference>
<dbReference type="GO" id="GO:0051059">
    <property type="term" value="F:NF-kappaB binding"/>
    <property type="evidence" value="ECO:0007669"/>
    <property type="project" value="TreeGrafter"/>
</dbReference>
<feature type="compositionally biased region" description="Polar residues" evidence="4">
    <location>
        <begin position="824"/>
        <end position="835"/>
    </location>
</feature>
<evidence type="ECO:0000256" key="4">
    <source>
        <dbReference type="SAM" id="MobiDB-lite"/>
    </source>
</evidence>
<dbReference type="GO" id="GO:0071356">
    <property type="term" value="P:cellular response to tumor necrosis factor"/>
    <property type="evidence" value="ECO:0007669"/>
    <property type="project" value="TreeGrafter"/>
</dbReference>
<evidence type="ECO:0000256" key="3">
    <source>
        <dbReference type="PROSITE-ProRule" id="PRU00023"/>
    </source>
</evidence>
<dbReference type="OrthoDB" id="10254947at2759"/>
<dbReference type="AlphaFoldDB" id="A0A194RJ28"/>
<dbReference type="GO" id="GO:0005829">
    <property type="term" value="C:cytosol"/>
    <property type="evidence" value="ECO:0007669"/>
    <property type="project" value="TreeGrafter"/>
</dbReference>
<keyword evidence="6" id="KW-1185">Reference proteome</keyword>
<dbReference type="Gene3D" id="1.25.40.20">
    <property type="entry name" value="Ankyrin repeat-containing domain"/>
    <property type="match status" value="1"/>
</dbReference>
<dbReference type="Pfam" id="PF12796">
    <property type="entry name" value="Ank_2"/>
    <property type="match status" value="1"/>
</dbReference>
<dbReference type="PROSITE" id="PS50088">
    <property type="entry name" value="ANK_REPEAT"/>
    <property type="match status" value="1"/>
</dbReference>
<name>A0A194RJ28_PAPMA</name>
<dbReference type="SMART" id="SM00248">
    <property type="entry name" value="ANK"/>
    <property type="match status" value="5"/>
</dbReference>
<dbReference type="PANTHER" id="PTHR46680">
    <property type="entry name" value="NF-KAPPA-B INHIBITOR ALPHA"/>
    <property type="match status" value="1"/>
</dbReference>
<dbReference type="SUPFAM" id="SSF48403">
    <property type="entry name" value="Ankyrin repeat"/>
    <property type="match status" value="1"/>
</dbReference>
<sequence>MNSDKRAPIILKKNNISLFKRNCLTRDSTLFQCMNKANSVVVKEDVIYTSTPGDFLKGEYPDLIIINRLNIFTNSSRTTAKYRCGASSIIERTSDEVTKLIGQKNYDTLFAALCSVISQEYRIQGILALLTVQKSNKTVSCQSDITNSDTRVELSNFSCQTDETCFDLIQRLKQKRKIRKPQQTPYVVQEPNKVKKLVIIPKHFKDTRRIIDIEEKLKKENTDNPSEESLDQNNEYINEKETVCALKFPLENSACVEKATNNVLKDSGQAIKTESGNETSFPELRQFVDEDSNISDISCGKISINSLGIPNLVDNPIDILVNIDKHTQESVSQQGPTLTMVDGTQVGIHGTFEDYFHIAKAETLKTLSPSERSKVMWYQAYIDWKLCLVKDEDGNLPIHMAVLSNDIDLLRRQCVVLKSRQESVDIPASGNVTALQMAISQDYASCTAVLLQYGANPLVTDDDQRIAVHLAAEMSPDHLKAIINCCRNNARYILEENDCWKPEFDTMTPEDLAKYLLSKVYLMYDSQGYTPLMLASKQGNYANVELLLESDTSTVNLPMPNCGNTALYEAAAAACIDAEKRSNKSQIAENYLKTIETLIKLGADPSIENCSGHSVNHLLNEISNRELSMLVANTIVSLKYSDYDSDLKKDFKSFMLVKEQDGDVTVKELNKEKIQITSKDNVKFSPIAKQKVTPSRKIIPVDKNDFINKTSSKIKKHVIIPYEKTIKRKVDQDGGNVGVSTEVNKNKNIKNIIIVPAQSGSGYVKNIKNMTVINKIQSNQIHKRKILKVSRIDLNNAINSLNVSNANVIGNNVISISNTTTVKKTQSTNEPTNTALPIKKQKRDIQNQ</sequence>
<keyword evidence="2 3" id="KW-0040">ANK repeat</keyword>
<evidence type="ECO:0000313" key="6">
    <source>
        <dbReference type="Proteomes" id="UP000053240"/>
    </source>
</evidence>
<accession>A0A194RJ28</accession>
<dbReference type="KEGG" id="pmac:106708290"/>
<dbReference type="EMBL" id="KQ460152">
    <property type="protein sequence ID" value="KPJ17345.1"/>
    <property type="molecule type" value="Genomic_DNA"/>
</dbReference>
<keyword evidence="1" id="KW-0677">Repeat</keyword>
<dbReference type="Proteomes" id="UP000053240">
    <property type="component" value="Unassembled WGS sequence"/>
</dbReference>
<proteinExistence type="predicted"/>
<reference evidence="5 6" key="1">
    <citation type="journal article" date="2015" name="Nat. Commun.">
        <title>Outbred genome sequencing and CRISPR/Cas9 gene editing in butterflies.</title>
        <authorList>
            <person name="Li X."/>
            <person name="Fan D."/>
            <person name="Zhang W."/>
            <person name="Liu G."/>
            <person name="Zhang L."/>
            <person name="Zhao L."/>
            <person name="Fang X."/>
            <person name="Chen L."/>
            <person name="Dong Y."/>
            <person name="Chen Y."/>
            <person name="Ding Y."/>
            <person name="Zhao R."/>
            <person name="Feng M."/>
            <person name="Zhu Y."/>
            <person name="Feng Y."/>
            <person name="Jiang X."/>
            <person name="Zhu D."/>
            <person name="Xiang H."/>
            <person name="Feng X."/>
            <person name="Li S."/>
            <person name="Wang J."/>
            <person name="Zhang G."/>
            <person name="Kronforst M.R."/>
            <person name="Wang W."/>
        </authorList>
    </citation>
    <scope>NUCLEOTIDE SEQUENCE [LARGE SCALE GENOMIC DNA]</scope>
    <source>
        <strain evidence="5">Ya'a_city_454_Pm</strain>
        <tissue evidence="5">Whole body</tissue>
    </source>
</reference>
<dbReference type="InParanoid" id="A0A194RJ28"/>
<feature type="repeat" description="ANK" evidence="3">
    <location>
        <begin position="527"/>
        <end position="549"/>
    </location>
</feature>
<gene>
    <name evidence="5" type="ORF">RR48_08531</name>
</gene>
<dbReference type="PROSITE" id="PS50297">
    <property type="entry name" value="ANK_REP_REGION"/>
    <property type="match status" value="1"/>
</dbReference>
<dbReference type="STRING" id="76193.A0A194RJ28"/>
<evidence type="ECO:0000256" key="2">
    <source>
        <dbReference type="ARBA" id="ARBA00023043"/>
    </source>
</evidence>
<evidence type="ECO:0000313" key="5">
    <source>
        <dbReference type="EMBL" id="KPJ17345.1"/>
    </source>
</evidence>
<evidence type="ECO:0000256" key="1">
    <source>
        <dbReference type="ARBA" id="ARBA00022737"/>
    </source>
</evidence>
<organism evidence="5 6">
    <name type="scientific">Papilio machaon</name>
    <name type="common">Old World swallowtail butterfly</name>
    <dbReference type="NCBI Taxonomy" id="76193"/>
    <lineage>
        <taxon>Eukaryota</taxon>
        <taxon>Metazoa</taxon>
        <taxon>Ecdysozoa</taxon>
        <taxon>Arthropoda</taxon>
        <taxon>Hexapoda</taxon>
        <taxon>Insecta</taxon>
        <taxon>Pterygota</taxon>
        <taxon>Neoptera</taxon>
        <taxon>Endopterygota</taxon>
        <taxon>Lepidoptera</taxon>
        <taxon>Glossata</taxon>
        <taxon>Ditrysia</taxon>
        <taxon>Papilionoidea</taxon>
        <taxon>Papilionidae</taxon>
        <taxon>Papilioninae</taxon>
        <taxon>Papilio</taxon>
    </lineage>
</organism>
<dbReference type="InterPro" id="IPR036770">
    <property type="entry name" value="Ankyrin_rpt-contain_sf"/>
</dbReference>